<proteinExistence type="predicted"/>
<gene>
    <name evidence="3" type="ORF">CLV94_0222</name>
</gene>
<dbReference type="InterPro" id="IPR025640">
    <property type="entry name" value="GYF_2"/>
</dbReference>
<dbReference type="Pfam" id="PF14237">
    <property type="entry name" value="GYF_2"/>
    <property type="match status" value="1"/>
</dbReference>
<keyword evidence="1" id="KW-0812">Transmembrane</keyword>
<protein>
    <submittedName>
        <fullName evidence="3">Uncharacterized protein DUF4339</fullName>
    </submittedName>
</protein>
<keyword evidence="1" id="KW-0472">Membrane</keyword>
<dbReference type="RefSeq" id="WP_121374615.1">
    <property type="nucleotide sequence ID" value="NZ_RBLC01000001.1"/>
</dbReference>
<dbReference type="EMBL" id="RBLC01000001">
    <property type="protein sequence ID" value="RKS25192.1"/>
    <property type="molecule type" value="Genomic_DNA"/>
</dbReference>
<organism evidence="3 4">
    <name type="scientific">Flavobacterium endophyticum</name>
    <dbReference type="NCBI Taxonomy" id="1540163"/>
    <lineage>
        <taxon>Bacteria</taxon>
        <taxon>Pseudomonadati</taxon>
        <taxon>Bacteroidota</taxon>
        <taxon>Flavobacteriia</taxon>
        <taxon>Flavobacteriales</taxon>
        <taxon>Flavobacteriaceae</taxon>
        <taxon>Flavobacterium</taxon>
    </lineage>
</organism>
<keyword evidence="4" id="KW-1185">Reference proteome</keyword>
<dbReference type="AlphaFoldDB" id="A0A495MJH8"/>
<keyword evidence="1" id="KW-1133">Transmembrane helix</keyword>
<evidence type="ECO:0000313" key="4">
    <source>
        <dbReference type="Proteomes" id="UP000277579"/>
    </source>
</evidence>
<reference evidence="3 4" key="1">
    <citation type="submission" date="2018-10" db="EMBL/GenBank/DDBJ databases">
        <title>Genomic Encyclopedia of Archaeal and Bacterial Type Strains, Phase II (KMG-II): from individual species to whole genera.</title>
        <authorList>
            <person name="Goeker M."/>
        </authorList>
    </citation>
    <scope>NUCLEOTIDE SEQUENCE [LARGE SCALE GENOMIC DNA]</scope>
    <source>
        <strain evidence="3 4">DSM 29537</strain>
    </source>
</reference>
<feature type="domain" description="GYF" evidence="2">
    <location>
        <begin position="4"/>
        <end position="49"/>
    </location>
</feature>
<dbReference type="OrthoDB" id="9764015at2"/>
<evidence type="ECO:0000313" key="3">
    <source>
        <dbReference type="EMBL" id="RKS25192.1"/>
    </source>
</evidence>
<evidence type="ECO:0000259" key="2">
    <source>
        <dbReference type="Pfam" id="PF14237"/>
    </source>
</evidence>
<comment type="caution">
    <text evidence="3">The sequence shown here is derived from an EMBL/GenBank/DDBJ whole genome shotgun (WGS) entry which is preliminary data.</text>
</comment>
<feature type="transmembrane region" description="Helical" evidence="1">
    <location>
        <begin position="89"/>
        <end position="108"/>
    </location>
</feature>
<name>A0A495MJH8_9FLAO</name>
<evidence type="ECO:0000256" key="1">
    <source>
        <dbReference type="SAM" id="Phobius"/>
    </source>
</evidence>
<dbReference type="Proteomes" id="UP000277579">
    <property type="component" value="Unassembled WGS sequence"/>
</dbReference>
<accession>A0A495MJH8</accession>
<sequence>MKKYYLNRGNENLGPFSLEDLKDHKITQETMVWFIGLDGWTPAKDIRELHVLFNSLPRHELTGRQGLENYYIAKMEKEESFFLKHIDKFLLLFVLVFAGTIIFFFMRLSL</sequence>